<keyword evidence="6 8" id="KW-1133">Transmembrane helix</keyword>
<feature type="transmembrane region" description="Helical" evidence="8">
    <location>
        <begin position="275"/>
        <end position="293"/>
    </location>
</feature>
<comment type="subcellular location">
    <subcellularLocation>
        <location evidence="1">Cell membrane</location>
        <topology evidence="1">Multi-pass membrane protein</topology>
    </subcellularLocation>
</comment>
<keyword evidence="7 8" id="KW-0472">Membrane</keyword>
<sequence>MYVLIAIVLIFSATIPDKFLTATTWRTLLDNQAVTGVAAVALVVPLAAGVFNLAIGLQVGIASIVVGWLLVKQGMPVAVAVPATALLGAAIGLVSGLLITKARIDSFIATLGVSSLLGACVTGISGGEQILGMPKGFSSFGTGEIGGITYPVLCLFAVCLVVWYLLERTPSGRRVYATGGNVDAARLTGVNTSLVIIGSLVACGILASFAGMLVTSKLANADPTLGPGYLLPAFTAVFLGSTQFKRGRFNVWGTVLSVYVLAAGVKGLQLSQVPVWIPDAFNGAALLVAVAAAKRQGALGRSSGLLARAVRRARRTLPPDGLSEQKG</sequence>
<dbReference type="InterPro" id="IPR001851">
    <property type="entry name" value="ABC_transp_permease"/>
</dbReference>
<dbReference type="GO" id="GO:0005886">
    <property type="term" value="C:plasma membrane"/>
    <property type="evidence" value="ECO:0007669"/>
    <property type="project" value="UniProtKB-SubCell"/>
</dbReference>
<feature type="transmembrane region" description="Helical" evidence="8">
    <location>
        <begin position="251"/>
        <end position="269"/>
    </location>
</feature>
<reference evidence="9 10" key="1">
    <citation type="submission" date="2015-09" db="EMBL/GenBank/DDBJ databases">
        <title>Genome sequence, genome mining and natural product profiling of a biocontrol bacterium Streptomyces malaysiensis F913.</title>
        <authorList>
            <person name="Xu Y."/>
            <person name="Wei J."/>
            <person name="Xie J."/>
            <person name="Li T."/>
            <person name="Zhou Z."/>
        </authorList>
    </citation>
    <scope>NUCLEOTIDE SEQUENCE [LARGE SCALE GENOMIC DNA]</scope>
    <source>
        <strain evidence="9 10">F913</strain>
    </source>
</reference>
<evidence type="ECO:0000256" key="2">
    <source>
        <dbReference type="ARBA" id="ARBA00022448"/>
    </source>
</evidence>
<comment type="caution">
    <text evidence="9">The sequence shown here is derived from an EMBL/GenBank/DDBJ whole genome shotgun (WGS) entry which is preliminary data.</text>
</comment>
<evidence type="ECO:0000256" key="4">
    <source>
        <dbReference type="ARBA" id="ARBA00022519"/>
    </source>
</evidence>
<evidence type="ECO:0000256" key="6">
    <source>
        <dbReference type="ARBA" id="ARBA00022989"/>
    </source>
</evidence>
<dbReference type="CDD" id="cd06579">
    <property type="entry name" value="TM_PBP1_transp_AraH_like"/>
    <property type="match status" value="1"/>
</dbReference>
<keyword evidence="5 8" id="KW-0812">Transmembrane</keyword>
<dbReference type="AlphaFoldDB" id="A0A2J7YPN5"/>
<keyword evidence="2" id="KW-0813">Transport</keyword>
<evidence type="ECO:0000256" key="3">
    <source>
        <dbReference type="ARBA" id="ARBA00022475"/>
    </source>
</evidence>
<evidence type="ECO:0000313" key="9">
    <source>
        <dbReference type="EMBL" id="PNG89992.1"/>
    </source>
</evidence>
<keyword evidence="4" id="KW-0997">Cell inner membrane</keyword>
<name>A0A2J7YPN5_STRMQ</name>
<feature type="transmembrane region" description="Helical" evidence="8">
    <location>
        <begin position="106"/>
        <end position="125"/>
    </location>
</feature>
<feature type="transmembrane region" description="Helical" evidence="8">
    <location>
        <begin position="226"/>
        <end position="244"/>
    </location>
</feature>
<evidence type="ECO:0008006" key="11">
    <source>
        <dbReference type="Google" id="ProtNLM"/>
    </source>
</evidence>
<feature type="transmembrane region" description="Helical" evidence="8">
    <location>
        <begin position="77"/>
        <end position="99"/>
    </location>
</feature>
<gene>
    <name evidence="9" type="ORF">SMF913_25457</name>
</gene>
<dbReference type="EMBL" id="LJIW01000002">
    <property type="protein sequence ID" value="PNG89992.1"/>
    <property type="molecule type" value="Genomic_DNA"/>
</dbReference>
<dbReference type="GO" id="GO:0022857">
    <property type="term" value="F:transmembrane transporter activity"/>
    <property type="evidence" value="ECO:0007669"/>
    <property type="project" value="InterPro"/>
</dbReference>
<dbReference type="Pfam" id="PF02653">
    <property type="entry name" value="BPD_transp_2"/>
    <property type="match status" value="1"/>
</dbReference>
<dbReference type="Proteomes" id="UP000236520">
    <property type="component" value="Unassembled WGS sequence"/>
</dbReference>
<evidence type="ECO:0000256" key="5">
    <source>
        <dbReference type="ARBA" id="ARBA00022692"/>
    </source>
</evidence>
<organism evidence="9 10">
    <name type="scientific">Streptomyces malaysiensis</name>
    <dbReference type="NCBI Taxonomy" id="92644"/>
    <lineage>
        <taxon>Bacteria</taxon>
        <taxon>Bacillati</taxon>
        <taxon>Actinomycetota</taxon>
        <taxon>Actinomycetes</taxon>
        <taxon>Kitasatosporales</taxon>
        <taxon>Streptomycetaceae</taxon>
        <taxon>Streptomyces</taxon>
        <taxon>Streptomyces violaceusniger group</taxon>
    </lineage>
</organism>
<proteinExistence type="predicted"/>
<evidence type="ECO:0000256" key="1">
    <source>
        <dbReference type="ARBA" id="ARBA00004651"/>
    </source>
</evidence>
<protein>
    <recommendedName>
        <fullName evidence="11">ABC transporter permease</fullName>
    </recommendedName>
</protein>
<feature type="transmembrane region" description="Helical" evidence="8">
    <location>
        <begin position="194"/>
        <end position="214"/>
    </location>
</feature>
<evidence type="ECO:0000313" key="10">
    <source>
        <dbReference type="Proteomes" id="UP000236520"/>
    </source>
</evidence>
<keyword evidence="3" id="KW-1003">Cell membrane</keyword>
<dbReference type="PANTHER" id="PTHR32196:SF21">
    <property type="entry name" value="ABC TRANSPORTER PERMEASE PROTEIN YPHD-RELATED"/>
    <property type="match status" value="1"/>
</dbReference>
<evidence type="ECO:0000256" key="7">
    <source>
        <dbReference type="ARBA" id="ARBA00023136"/>
    </source>
</evidence>
<keyword evidence="10" id="KW-1185">Reference proteome</keyword>
<feature type="transmembrane region" description="Helical" evidence="8">
    <location>
        <begin position="145"/>
        <end position="166"/>
    </location>
</feature>
<accession>A0A2J7YPN5</accession>
<evidence type="ECO:0000256" key="8">
    <source>
        <dbReference type="SAM" id="Phobius"/>
    </source>
</evidence>
<dbReference type="PANTHER" id="PTHR32196">
    <property type="entry name" value="ABC TRANSPORTER PERMEASE PROTEIN YPHD-RELATED-RELATED"/>
    <property type="match status" value="1"/>
</dbReference>